<gene>
    <name evidence="2" type="ORF">BC781_105135</name>
</gene>
<dbReference type="EMBL" id="QGDO01000005">
    <property type="protein sequence ID" value="PWJ40072.1"/>
    <property type="molecule type" value="Genomic_DNA"/>
</dbReference>
<evidence type="ECO:0000313" key="2">
    <source>
        <dbReference type="EMBL" id="PWJ40072.1"/>
    </source>
</evidence>
<evidence type="ECO:0000259" key="1">
    <source>
        <dbReference type="Pfam" id="PF12680"/>
    </source>
</evidence>
<evidence type="ECO:0000313" key="3">
    <source>
        <dbReference type="Proteomes" id="UP000245535"/>
    </source>
</evidence>
<dbReference type="InterPro" id="IPR032710">
    <property type="entry name" value="NTF2-like_dom_sf"/>
</dbReference>
<keyword evidence="2" id="KW-0413">Isomerase</keyword>
<dbReference type="Gene3D" id="3.10.450.50">
    <property type="match status" value="1"/>
</dbReference>
<dbReference type="Proteomes" id="UP000245535">
    <property type="component" value="Unassembled WGS sequence"/>
</dbReference>
<dbReference type="OrthoDB" id="517375at2"/>
<accession>A0A315Z774</accession>
<name>A0A315Z774_SEDFL</name>
<dbReference type="InterPro" id="IPR037401">
    <property type="entry name" value="SnoaL-like"/>
</dbReference>
<dbReference type="Pfam" id="PF12680">
    <property type="entry name" value="SnoaL_2"/>
    <property type="match status" value="1"/>
</dbReference>
<comment type="caution">
    <text evidence="2">The sequence shown here is derived from an EMBL/GenBank/DDBJ whole genome shotgun (WGS) entry which is preliminary data.</text>
</comment>
<feature type="domain" description="SnoaL-like" evidence="1">
    <location>
        <begin position="8"/>
        <end position="108"/>
    </location>
</feature>
<protein>
    <submittedName>
        <fullName evidence="2">Ketosteroid isomerase-like protein</fullName>
    </submittedName>
</protein>
<sequence length="122" mass="14653">MNRYPFIHQFYKALDEGDLLHLQKFLTRDSIVSFAHHPPIIGRDQIGESFLRFFEKFSSITHRTAEKWETPDALIIRGESTYRFKGEEKLIVIPYCHIFKFQDNRVFRFYIYADIFPLGKVF</sequence>
<keyword evidence="3" id="KW-1185">Reference proteome</keyword>
<dbReference type="AlphaFoldDB" id="A0A315Z774"/>
<dbReference type="RefSeq" id="WP_109620470.1">
    <property type="nucleotide sequence ID" value="NZ_QGDO01000005.1"/>
</dbReference>
<reference evidence="2 3" key="1">
    <citation type="submission" date="2018-03" db="EMBL/GenBank/DDBJ databases">
        <title>Genomic Encyclopedia of Archaeal and Bacterial Type Strains, Phase II (KMG-II): from individual species to whole genera.</title>
        <authorList>
            <person name="Goeker M."/>
        </authorList>
    </citation>
    <scope>NUCLEOTIDE SEQUENCE [LARGE SCALE GENOMIC DNA]</scope>
    <source>
        <strain evidence="2 3">DSM 28229</strain>
    </source>
</reference>
<dbReference type="SUPFAM" id="SSF54427">
    <property type="entry name" value="NTF2-like"/>
    <property type="match status" value="1"/>
</dbReference>
<organism evidence="2 3">
    <name type="scientific">Sediminitomix flava</name>
    <dbReference type="NCBI Taxonomy" id="379075"/>
    <lineage>
        <taxon>Bacteria</taxon>
        <taxon>Pseudomonadati</taxon>
        <taxon>Bacteroidota</taxon>
        <taxon>Cytophagia</taxon>
        <taxon>Cytophagales</taxon>
        <taxon>Flammeovirgaceae</taxon>
        <taxon>Sediminitomix</taxon>
    </lineage>
</organism>
<proteinExistence type="predicted"/>
<dbReference type="GO" id="GO:0016853">
    <property type="term" value="F:isomerase activity"/>
    <property type="evidence" value="ECO:0007669"/>
    <property type="project" value="UniProtKB-KW"/>
</dbReference>